<dbReference type="AlphaFoldDB" id="A0A0R1YDB6"/>
<keyword evidence="1" id="KW-0472">Membrane</keyword>
<comment type="caution">
    <text evidence="2">The sequence shown here is derived from an EMBL/GenBank/DDBJ whole genome shotgun (WGS) entry which is preliminary data.</text>
</comment>
<keyword evidence="1" id="KW-1133">Transmembrane helix</keyword>
<evidence type="ECO:0000313" key="3">
    <source>
        <dbReference type="Proteomes" id="UP000051010"/>
    </source>
</evidence>
<feature type="transmembrane region" description="Helical" evidence="1">
    <location>
        <begin position="52"/>
        <end position="73"/>
    </location>
</feature>
<protein>
    <submittedName>
        <fullName evidence="2">Uncharacterized protein</fullName>
    </submittedName>
</protein>
<name>A0A0R1YDB6_9LACO</name>
<reference evidence="2 3" key="1">
    <citation type="journal article" date="2015" name="Genome Announc.">
        <title>Expanding the biotechnology potential of lactobacilli through comparative genomics of 213 strains and associated genera.</title>
        <authorList>
            <person name="Sun Z."/>
            <person name="Harris H.M."/>
            <person name="McCann A."/>
            <person name="Guo C."/>
            <person name="Argimon S."/>
            <person name="Zhang W."/>
            <person name="Yang X."/>
            <person name="Jeffery I.B."/>
            <person name="Cooney J.C."/>
            <person name="Kagawa T.F."/>
            <person name="Liu W."/>
            <person name="Song Y."/>
            <person name="Salvetti E."/>
            <person name="Wrobel A."/>
            <person name="Rasinkangas P."/>
            <person name="Parkhill J."/>
            <person name="Rea M.C."/>
            <person name="O'Sullivan O."/>
            <person name="Ritari J."/>
            <person name="Douillard F.P."/>
            <person name="Paul Ross R."/>
            <person name="Yang R."/>
            <person name="Briner A.E."/>
            <person name="Felis G.E."/>
            <person name="de Vos W.M."/>
            <person name="Barrangou R."/>
            <person name="Klaenhammer T.R."/>
            <person name="Caufield P.W."/>
            <person name="Cui Y."/>
            <person name="Zhang H."/>
            <person name="O'Toole P.W."/>
        </authorList>
    </citation>
    <scope>NUCLEOTIDE SEQUENCE [LARGE SCALE GENOMIC DNA]</scope>
    <source>
        <strain evidence="2 3">DSM 18390</strain>
    </source>
</reference>
<evidence type="ECO:0000256" key="1">
    <source>
        <dbReference type="SAM" id="Phobius"/>
    </source>
</evidence>
<evidence type="ECO:0000313" key="2">
    <source>
        <dbReference type="EMBL" id="KRM40446.1"/>
    </source>
</evidence>
<proteinExistence type="predicted"/>
<dbReference type="PATRIC" id="fig|1423786.4.peg.2964"/>
<feature type="transmembrane region" description="Helical" evidence="1">
    <location>
        <begin position="85"/>
        <end position="105"/>
    </location>
</feature>
<feature type="transmembrane region" description="Helical" evidence="1">
    <location>
        <begin position="20"/>
        <end position="37"/>
    </location>
</feature>
<accession>A0A0R1YDB6</accession>
<dbReference type="RefSeq" id="WP_054736322.1">
    <property type="nucleotide sequence ID" value="NZ_AZFZ01000081.1"/>
</dbReference>
<dbReference type="EMBL" id="AZFZ01000081">
    <property type="protein sequence ID" value="KRM40446.1"/>
    <property type="molecule type" value="Genomic_DNA"/>
</dbReference>
<gene>
    <name evidence="2" type="ORF">FD47_GL002819</name>
</gene>
<dbReference type="Proteomes" id="UP000051010">
    <property type="component" value="Unassembled WGS sequence"/>
</dbReference>
<feature type="transmembrane region" description="Helical" evidence="1">
    <location>
        <begin position="111"/>
        <end position="131"/>
    </location>
</feature>
<sequence>MKRIKDERLIIRNLENVRWAFGIENLAALAILASELINRRPWNAILSLKNPAFLLVFIGSMVLVVLSLNVAGPIEGGKRKLSTRFLIMAFLLEWLFWGAFFWMALAFSQMLLSAICGLIPELVMTGSTLYINRFREG</sequence>
<organism evidence="2 3">
    <name type="scientific">Lentilactobacillus parafarraginis DSM 18390 = JCM 14109</name>
    <dbReference type="NCBI Taxonomy" id="1423786"/>
    <lineage>
        <taxon>Bacteria</taxon>
        <taxon>Bacillati</taxon>
        <taxon>Bacillota</taxon>
        <taxon>Bacilli</taxon>
        <taxon>Lactobacillales</taxon>
        <taxon>Lactobacillaceae</taxon>
        <taxon>Lentilactobacillus</taxon>
    </lineage>
</organism>
<keyword evidence="1" id="KW-0812">Transmembrane</keyword>